<dbReference type="REBASE" id="226759">
    <property type="entry name" value="Tsy16TORF17040P"/>
</dbReference>
<dbReference type="InterPro" id="IPR050742">
    <property type="entry name" value="Helicase_Restrict-Modif_Enz"/>
</dbReference>
<dbReference type="Pfam" id="PF00271">
    <property type="entry name" value="Helicase_C"/>
    <property type="match status" value="1"/>
</dbReference>
<dbReference type="Gene3D" id="3.90.1570.30">
    <property type="match status" value="1"/>
</dbReference>
<dbReference type="KEGG" id="tsy:THSYN_17055"/>
<protein>
    <recommendedName>
        <fullName evidence="7">Restriction endonuclease subunit R</fullName>
    </recommendedName>
</protein>
<dbReference type="Pfam" id="PF04851">
    <property type="entry name" value="ResIII"/>
    <property type="match status" value="1"/>
</dbReference>
<dbReference type="EMBL" id="CP020370">
    <property type="protein sequence ID" value="AUB82482.1"/>
    <property type="molecule type" value="Genomic_DNA"/>
</dbReference>
<dbReference type="PANTHER" id="PTHR47396">
    <property type="entry name" value="TYPE I RESTRICTION ENZYME ECOKI R PROTEIN"/>
    <property type="match status" value="1"/>
</dbReference>
<dbReference type="GO" id="GO:0005524">
    <property type="term" value="F:ATP binding"/>
    <property type="evidence" value="ECO:0007669"/>
    <property type="project" value="InterPro"/>
</dbReference>
<evidence type="ECO:0000259" key="4">
    <source>
        <dbReference type="Pfam" id="PF08463"/>
    </source>
</evidence>
<dbReference type="Gene3D" id="3.40.50.300">
    <property type="entry name" value="P-loop containing nucleotide triphosphate hydrolases"/>
    <property type="match status" value="2"/>
</dbReference>
<evidence type="ECO:0000259" key="3">
    <source>
        <dbReference type="Pfam" id="PF04851"/>
    </source>
</evidence>
<dbReference type="Proteomes" id="UP000232638">
    <property type="component" value="Chromosome"/>
</dbReference>
<evidence type="ECO:0008006" key="7">
    <source>
        <dbReference type="Google" id="ProtNLM"/>
    </source>
</evidence>
<feature type="domain" description="Helicase/UvrB N-terminal" evidence="3">
    <location>
        <begin position="205"/>
        <end position="245"/>
    </location>
</feature>
<feature type="domain" description="Helicase C-terminal" evidence="2">
    <location>
        <begin position="383"/>
        <end position="495"/>
    </location>
</feature>
<organism evidence="5 6">
    <name type="scientific">Candidatus Thiodictyon syntrophicum</name>
    <dbReference type="NCBI Taxonomy" id="1166950"/>
    <lineage>
        <taxon>Bacteria</taxon>
        <taxon>Pseudomonadati</taxon>
        <taxon>Pseudomonadota</taxon>
        <taxon>Gammaproteobacteria</taxon>
        <taxon>Chromatiales</taxon>
        <taxon>Chromatiaceae</taxon>
        <taxon>Thiodictyon</taxon>
    </lineage>
</organism>
<gene>
    <name evidence="5" type="ORF">THSYN_17055</name>
</gene>
<dbReference type="InterPro" id="IPR027417">
    <property type="entry name" value="P-loop_NTPase"/>
</dbReference>
<dbReference type="OrthoDB" id="9804086at2"/>
<dbReference type="SUPFAM" id="SSF52540">
    <property type="entry name" value="P-loop containing nucleoside triphosphate hydrolases"/>
    <property type="match status" value="1"/>
</dbReference>
<dbReference type="InterPro" id="IPR006935">
    <property type="entry name" value="Helicase/UvrB_N"/>
</dbReference>
<dbReference type="Pfam" id="PF08463">
    <property type="entry name" value="EcoEI_R_C"/>
    <property type="match status" value="1"/>
</dbReference>
<evidence type="ECO:0000256" key="1">
    <source>
        <dbReference type="SAM" id="MobiDB-lite"/>
    </source>
</evidence>
<keyword evidence="6" id="KW-1185">Reference proteome</keyword>
<reference evidence="5 6" key="1">
    <citation type="submission" date="2017-03" db="EMBL/GenBank/DDBJ databases">
        <title>Complete genome sequence of Candidatus 'Thiodictyon syntrophicum' sp. nov. strain Cad16T, a photolithoautotroph purple sulfur bacterium isolated from an alpine meromictic lake.</title>
        <authorList>
            <person name="Luedin S.M."/>
            <person name="Pothier J.F."/>
            <person name="Danza F."/>
            <person name="Storelli N."/>
            <person name="Wittwer M."/>
            <person name="Tonolla M."/>
        </authorList>
    </citation>
    <scope>NUCLEOTIDE SEQUENCE [LARGE SCALE GENOMIC DNA]</scope>
    <source>
        <strain evidence="5 6">Cad16T</strain>
    </source>
</reference>
<evidence type="ECO:0000313" key="5">
    <source>
        <dbReference type="EMBL" id="AUB82482.1"/>
    </source>
</evidence>
<dbReference type="GO" id="GO:0016787">
    <property type="term" value="F:hydrolase activity"/>
    <property type="evidence" value="ECO:0007669"/>
    <property type="project" value="InterPro"/>
</dbReference>
<evidence type="ECO:0000313" key="6">
    <source>
        <dbReference type="Proteomes" id="UP000232638"/>
    </source>
</evidence>
<dbReference type="InterPro" id="IPR013670">
    <property type="entry name" value="EcoEI_R_C_dom"/>
</dbReference>
<name>A0A2K8UA86_9GAMM</name>
<feature type="region of interest" description="Disordered" evidence="1">
    <location>
        <begin position="14"/>
        <end position="42"/>
    </location>
</feature>
<feature type="domain" description="EcoEI R protein C-terminal" evidence="4">
    <location>
        <begin position="574"/>
        <end position="707"/>
    </location>
</feature>
<accession>A0A2K8UA86</accession>
<evidence type="ECO:0000259" key="2">
    <source>
        <dbReference type="Pfam" id="PF00271"/>
    </source>
</evidence>
<dbReference type="PANTHER" id="PTHR47396:SF1">
    <property type="entry name" value="ATP-DEPENDENT HELICASE IRC3-RELATED"/>
    <property type="match status" value="1"/>
</dbReference>
<sequence>MSVCRRVRYIDRRTATPVVTPPPTSPSRTPHAMVPPANRRSEADTRIELINPALRRRGWLQEQGMIKREVCAGTIEIIAGKPRRRAQGRVDYTLRILAGGAGQPLALALVEAKHEGLPPGHGMQQSRGYSRAKRLNVPFVYATNGHLFVEFDRFTGRISQPRPMAEFPTPEELRERYEAGMGFALTDAAAQPLLQPYPGGEDGRRYYQDAAIRAILEKIAHCANTNDAIRALLTMATGVGKTFIAVYPNAVHIGLTATPRRLRLGKPRDAIEPAVAAEIDEAEQITADNRRYFGEPVYEYDMAQAMEDGYLAVCQIDKGRVNLDQTGLTIAEVMARNPRDALTGQRVSEAQVRERYAAPSFEDLVMLPDRVTAMCADLFDYLLATGGPEQKTVIFCARDSHADAVVAAIGNRYVQWCKELGRKPVEDYAFKCTAASQGSKLLADFRGANSRYFIAATVDLLSTGVDVPRLRNVVFFRYVRSPISFYQMVGRGTRIDEASGKLMFHVYDYTDATDLFGAEFFTDPREPGDGDGDGGADPEPVIVVDGFDVSVDGKNRYVLGQEDGRDQPILLTVYKQRLATQLLAQAPTLADFRARWAEPQERRALIDKLVRGGHPPATLRAVEQMADYDLYDVLGDLGFHIRPRTRQNRVQAFLIKNEDWLDGLPPQTAAAVRAIVAQFEHSGTEGLESTHVFASPAFVAAGGFAALEAGGDPAALVREAKERMFSA</sequence>
<dbReference type="GO" id="GO:0005829">
    <property type="term" value="C:cytosol"/>
    <property type="evidence" value="ECO:0007669"/>
    <property type="project" value="TreeGrafter"/>
</dbReference>
<dbReference type="AlphaFoldDB" id="A0A2K8UA86"/>
<proteinExistence type="predicted"/>
<dbReference type="InterPro" id="IPR001650">
    <property type="entry name" value="Helicase_C-like"/>
</dbReference>
<dbReference type="GO" id="GO:0006304">
    <property type="term" value="P:DNA modification"/>
    <property type="evidence" value="ECO:0007669"/>
    <property type="project" value="InterPro"/>
</dbReference>
<dbReference type="GO" id="GO:0003677">
    <property type="term" value="F:DNA binding"/>
    <property type="evidence" value="ECO:0007669"/>
    <property type="project" value="InterPro"/>
</dbReference>